<comment type="caution">
    <text evidence="2">The sequence shown here is derived from an EMBL/GenBank/DDBJ whole genome shotgun (WGS) entry which is preliminary data.</text>
</comment>
<reference evidence="2" key="1">
    <citation type="submission" date="2019-04" db="EMBL/GenBank/DDBJ databases">
        <title>Sequencing of skin fungus with MAO and IRED activity.</title>
        <authorList>
            <person name="Marsaioli A.J."/>
            <person name="Bonatto J.M.C."/>
            <person name="Reis Junior O."/>
        </authorList>
    </citation>
    <scope>NUCLEOTIDE SEQUENCE</scope>
    <source>
        <strain evidence="2">30M1</strain>
    </source>
</reference>
<dbReference type="AlphaFoldDB" id="A0A9P4T6G6"/>
<dbReference type="EMBL" id="SWKU01000029">
    <property type="protein sequence ID" value="KAF2996035.1"/>
    <property type="molecule type" value="Genomic_DNA"/>
</dbReference>
<evidence type="ECO:0000256" key="1">
    <source>
        <dbReference type="SAM" id="MobiDB-lite"/>
    </source>
</evidence>
<evidence type="ECO:0000313" key="2">
    <source>
        <dbReference type="EMBL" id="KAF2996035.1"/>
    </source>
</evidence>
<protein>
    <submittedName>
        <fullName evidence="2">Uncharacterized protein</fullName>
    </submittedName>
</protein>
<dbReference type="OrthoDB" id="3598281at2759"/>
<accession>A0A9P4T6G6</accession>
<organism evidence="2 3">
    <name type="scientific">Curvularia kusanoi</name>
    <name type="common">Cochliobolus kusanoi</name>
    <dbReference type="NCBI Taxonomy" id="90978"/>
    <lineage>
        <taxon>Eukaryota</taxon>
        <taxon>Fungi</taxon>
        <taxon>Dikarya</taxon>
        <taxon>Ascomycota</taxon>
        <taxon>Pezizomycotina</taxon>
        <taxon>Dothideomycetes</taxon>
        <taxon>Pleosporomycetidae</taxon>
        <taxon>Pleosporales</taxon>
        <taxon>Pleosporineae</taxon>
        <taxon>Pleosporaceae</taxon>
        <taxon>Curvularia</taxon>
    </lineage>
</organism>
<sequence>MDEVENVLSSKHEHHYDTFVEVFESLPAYKEPNPKAKKPSRQYVTPKFKHQQHKLSELFLNPNNHFVDRAINHFQAEFDKKIRETVDQHFNAIEEDFDKFESRIRAEGPINYRLKPEGKAIRADVRTQLLGLQARIDQLKTLLPAPVSDQGDPMHDIGSGEGNDDDLAAVSDMMSKRKKAAPFEGSRPKKIKQESF</sequence>
<feature type="region of interest" description="Disordered" evidence="1">
    <location>
        <begin position="144"/>
        <end position="196"/>
    </location>
</feature>
<name>A0A9P4T6G6_CURKU</name>
<evidence type="ECO:0000313" key="3">
    <source>
        <dbReference type="Proteomes" id="UP000801428"/>
    </source>
</evidence>
<proteinExistence type="predicted"/>
<keyword evidence="3" id="KW-1185">Reference proteome</keyword>
<gene>
    <name evidence="2" type="ORF">E8E13_002660</name>
</gene>
<dbReference type="Proteomes" id="UP000801428">
    <property type="component" value="Unassembled WGS sequence"/>
</dbReference>